<comment type="caution">
    <text evidence="2">The sequence shown here is derived from an EMBL/GenBank/DDBJ whole genome shotgun (WGS) entry which is preliminary data.</text>
</comment>
<feature type="region of interest" description="Disordered" evidence="1">
    <location>
        <begin position="35"/>
        <end position="55"/>
    </location>
</feature>
<protein>
    <submittedName>
        <fullName evidence="2">Uncharacterized protein</fullName>
    </submittedName>
</protein>
<reference evidence="2" key="2">
    <citation type="submission" date="2020-09" db="EMBL/GenBank/DDBJ databases">
        <authorList>
            <person name="Sun Q."/>
            <person name="Ohkuma M."/>
        </authorList>
    </citation>
    <scope>NUCLEOTIDE SEQUENCE</scope>
    <source>
        <strain evidence="2">JCM 3035</strain>
    </source>
</reference>
<gene>
    <name evidence="2" type="ORF">GCM10010094_53950</name>
</gene>
<dbReference type="Proteomes" id="UP000637788">
    <property type="component" value="Unassembled WGS sequence"/>
</dbReference>
<reference evidence="2" key="1">
    <citation type="journal article" date="2014" name="Int. J. Syst. Evol. Microbiol.">
        <title>Complete genome sequence of Corynebacterium casei LMG S-19264T (=DSM 44701T), isolated from a smear-ripened cheese.</title>
        <authorList>
            <consortium name="US DOE Joint Genome Institute (JGI-PGF)"/>
            <person name="Walter F."/>
            <person name="Albersmeier A."/>
            <person name="Kalinowski J."/>
            <person name="Ruckert C."/>
        </authorList>
    </citation>
    <scope>NUCLEOTIDE SEQUENCE</scope>
    <source>
        <strain evidence="2">JCM 3035</strain>
    </source>
</reference>
<proteinExistence type="predicted"/>
<sequence length="55" mass="6061">MCCENVVEAGDLPVATGLPLVGRFGLQQWGWEIPNLGRRKAPPKQEHEQLSFGEA</sequence>
<organism evidence="2 3">
    <name type="scientific">Streptomyces flaveus</name>
    <dbReference type="NCBI Taxonomy" id="66370"/>
    <lineage>
        <taxon>Bacteria</taxon>
        <taxon>Bacillati</taxon>
        <taxon>Actinomycetota</taxon>
        <taxon>Actinomycetes</taxon>
        <taxon>Kitasatosporales</taxon>
        <taxon>Streptomycetaceae</taxon>
        <taxon>Streptomyces</taxon>
        <taxon>Streptomyces aurantiacus group</taxon>
    </lineage>
</organism>
<evidence type="ECO:0000313" key="2">
    <source>
        <dbReference type="EMBL" id="GGK85917.1"/>
    </source>
</evidence>
<accession>A0A917R362</accession>
<evidence type="ECO:0000256" key="1">
    <source>
        <dbReference type="SAM" id="MobiDB-lite"/>
    </source>
</evidence>
<keyword evidence="3" id="KW-1185">Reference proteome</keyword>
<dbReference type="AlphaFoldDB" id="A0A917R362"/>
<dbReference type="EMBL" id="BMPQ01000015">
    <property type="protein sequence ID" value="GGK85917.1"/>
    <property type="molecule type" value="Genomic_DNA"/>
</dbReference>
<name>A0A917R362_9ACTN</name>
<evidence type="ECO:0000313" key="3">
    <source>
        <dbReference type="Proteomes" id="UP000637788"/>
    </source>
</evidence>